<protein>
    <submittedName>
        <fullName evidence="2">Uncharacterized protein</fullName>
    </submittedName>
</protein>
<reference evidence="2 3" key="1">
    <citation type="submission" date="2018-11" db="EMBL/GenBank/DDBJ databases">
        <authorList>
            <consortium name="Pathogen Informatics"/>
        </authorList>
    </citation>
    <scope>NUCLEOTIDE SEQUENCE [LARGE SCALE GENOMIC DNA]</scope>
</reference>
<organism evidence="2 3">
    <name type="scientific">Cylicostephanus goldi</name>
    <name type="common">Nematode worm</name>
    <dbReference type="NCBI Taxonomy" id="71465"/>
    <lineage>
        <taxon>Eukaryota</taxon>
        <taxon>Metazoa</taxon>
        <taxon>Ecdysozoa</taxon>
        <taxon>Nematoda</taxon>
        <taxon>Chromadorea</taxon>
        <taxon>Rhabditida</taxon>
        <taxon>Rhabditina</taxon>
        <taxon>Rhabditomorpha</taxon>
        <taxon>Strongyloidea</taxon>
        <taxon>Strongylidae</taxon>
        <taxon>Cylicostephanus</taxon>
    </lineage>
</organism>
<gene>
    <name evidence="2" type="ORF">CGOC_LOCUS13860</name>
</gene>
<dbReference type="OrthoDB" id="5832950at2759"/>
<evidence type="ECO:0000313" key="2">
    <source>
        <dbReference type="EMBL" id="VDN38977.1"/>
    </source>
</evidence>
<feature type="region of interest" description="Disordered" evidence="1">
    <location>
        <begin position="207"/>
        <end position="250"/>
    </location>
</feature>
<dbReference type="Proteomes" id="UP000271889">
    <property type="component" value="Unassembled WGS sequence"/>
</dbReference>
<feature type="region of interest" description="Disordered" evidence="1">
    <location>
        <begin position="19"/>
        <end position="42"/>
    </location>
</feature>
<name>A0A3P7P012_CYLGO</name>
<proteinExistence type="predicted"/>
<sequence length="250" mass="27611">MSFERSRQNCSEIDLDEIYPIRKEAEQPRGSLQEYGNPKPFQDNFVQKETRSSSVPVESNLDWVASLVGSENGSKENDIGLAYSKPIVTQESMTTAEPLPNLVYSKPIVTQESVTTVEPLPNLAYSKPTVTQRSMATAEPLPNGHKDAGADDWLRSLVTSEHPAPAAKELVDQKITKELPKDVEQPNVQSIPAPEPINDLIHKVFDREDDPNAKNSKKCSCAACETDATASTPVPAERKRRLAQKEEVSI</sequence>
<dbReference type="AlphaFoldDB" id="A0A3P7P012"/>
<keyword evidence="3" id="KW-1185">Reference proteome</keyword>
<dbReference type="EMBL" id="UYRV01136015">
    <property type="protein sequence ID" value="VDN38977.1"/>
    <property type="molecule type" value="Genomic_DNA"/>
</dbReference>
<evidence type="ECO:0000256" key="1">
    <source>
        <dbReference type="SAM" id="MobiDB-lite"/>
    </source>
</evidence>
<accession>A0A3P7P012</accession>
<evidence type="ECO:0000313" key="3">
    <source>
        <dbReference type="Proteomes" id="UP000271889"/>
    </source>
</evidence>